<dbReference type="AlphaFoldDB" id="A0A2P2PXL1"/>
<accession>A0A2P2PXL1</accession>
<evidence type="ECO:0000313" key="1">
    <source>
        <dbReference type="EMBL" id="MBX59487.1"/>
    </source>
</evidence>
<name>A0A2P2PXL1_RHIMU</name>
<protein>
    <submittedName>
        <fullName evidence="1">Uncharacterized protein</fullName>
    </submittedName>
</protein>
<reference evidence="1" key="1">
    <citation type="submission" date="2018-02" db="EMBL/GenBank/DDBJ databases">
        <title>Rhizophora mucronata_Transcriptome.</title>
        <authorList>
            <person name="Meera S.P."/>
            <person name="Sreeshan A."/>
            <person name="Augustine A."/>
        </authorList>
    </citation>
    <scope>NUCLEOTIDE SEQUENCE</scope>
    <source>
        <tissue evidence="1">Leaf</tissue>
    </source>
</reference>
<sequence length="50" mass="5732">MYVLFSKKLHEKIHASFSHTYIPWTKYHISQAIENINPQKCPKTASGADA</sequence>
<dbReference type="EMBL" id="GGEC01079003">
    <property type="protein sequence ID" value="MBX59487.1"/>
    <property type="molecule type" value="Transcribed_RNA"/>
</dbReference>
<organism evidence="1">
    <name type="scientific">Rhizophora mucronata</name>
    <name type="common">Asiatic mangrove</name>
    <dbReference type="NCBI Taxonomy" id="61149"/>
    <lineage>
        <taxon>Eukaryota</taxon>
        <taxon>Viridiplantae</taxon>
        <taxon>Streptophyta</taxon>
        <taxon>Embryophyta</taxon>
        <taxon>Tracheophyta</taxon>
        <taxon>Spermatophyta</taxon>
        <taxon>Magnoliopsida</taxon>
        <taxon>eudicotyledons</taxon>
        <taxon>Gunneridae</taxon>
        <taxon>Pentapetalae</taxon>
        <taxon>rosids</taxon>
        <taxon>fabids</taxon>
        <taxon>Malpighiales</taxon>
        <taxon>Rhizophoraceae</taxon>
        <taxon>Rhizophora</taxon>
    </lineage>
</organism>
<proteinExistence type="predicted"/>